<dbReference type="InterPro" id="IPR002104">
    <property type="entry name" value="Integrase_catalytic"/>
</dbReference>
<accession>A0A0F9ETY6</accession>
<keyword evidence="1" id="KW-0238">DNA-binding</keyword>
<name>A0A0F9ETY6_9ZZZZ</name>
<dbReference type="InterPro" id="IPR011010">
    <property type="entry name" value="DNA_brk_join_enz"/>
</dbReference>
<dbReference type="GO" id="GO:0015074">
    <property type="term" value="P:DNA integration"/>
    <property type="evidence" value="ECO:0007669"/>
    <property type="project" value="InterPro"/>
</dbReference>
<dbReference type="Pfam" id="PF00589">
    <property type="entry name" value="Phage_integrase"/>
    <property type="match status" value="1"/>
</dbReference>
<evidence type="ECO:0008006" key="6">
    <source>
        <dbReference type="Google" id="ProtNLM"/>
    </source>
</evidence>
<organism evidence="5">
    <name type="scientific">marine sediment metagenome</name>
    <dbReference type="NCBI Taxonomy" id="412755"/>
    <lineage>
        <taxon>unclassified sequences</taxon>
        <taxon>metagenomes</taxon>
        <taxon>ecological metagenomes</taxon>
    </lineage>
</organism>
<dbReference type="PROSITE" id="PS51900">
    <property type="entry name" value="CB"/>
    <property type="match status" value="1"/>
</dbReference>
<dbReference type="GO" id="GO:0006310">
    <property type="term" value="P:DNA recombination"/>
    <property type="evidence" value="ECO:0007669"/>
    <property type="project" value="UniProtKB-KW"/>
</dbReference>
<evidence type="ECO:0000259" key="4">
    <source>
        <dbReference type="PROSITE" id="PS51900"/>
    </source>
</evidence>
<feature type="domain" description="Core-binding (CB)" evidence="4">
    <location>
        <begin position="1"/>
        <end position="73"/>
    </location>
</feature>
<dbReference type="Gene3D" id="1.10.443.10">
    <property type="entry name" value="Intergrase catalytic core"/>
    <property type="match status" value="1"/>
</dbReference>
<dbReference type="PROSITE" id="PS51898">
    <property type="entry name" value="TYR_RECOMBINASE"/>
    <property type="match status" value="1"/>
</dbReference>
<dbReference type="InterPro" id="IPR013762">
    <property type="entry name" value="Integrase-like_cat_sf"/>
</dbReference>
<protein>
    <recommendedName>
        <fullName evidence="6">Tyr recombinase domain-containing protein</fullName>
    </recommendedName>
</protein>
<dbReference type="PANTHER" id="PTHR30349:SF41">
    <property type="entry name" value="INTEGRASE_RECOMBINASE PROTEIN MJ0367-RELATED"/>
    <property type="match status" value="1"/>
</dbReference>
<keyword evidence="2" id="KW-0233">DNA recombination</keyword>
<evidence type="ECO:0000256" key="1">
    <source>
        <dbReference type="ARBA" id="ARBA00023125"/>
    </source>
</evidence>
<proteinExistence type="predicted"/>
<dbReference type="GO" id="GO:0003677">
    <property type="term" value="F:DNA binding"/>
    <property type="evidence" value="ECO:0007669"/>
    <property type="project" value="UniProtKB-KW"/>
</dbReference>
<evidence type="ECO:0000256" key="2">
    <source>
        <dbReference type="ARBA" id="ARBA00023172"/>
    </source>
</evidence>
<dbReference type="PANTHER" id="PTHR30349">
    <property type="entry name" value="PHAGE INTEGRASE-RELATED"/>
    <property type="match status" value="1"/>
</dbReference>
<sequence length="282" mass="31803">MLNVVDFFRENVGRLAPTTQRGYARYLRDLAEWVGDSEVTTELLLEWLDLHDWGLASRRGAIIALRSFFRWAVGEESPAARLHIPKNPESPRRALRPQQALDLLATSDTSNIKGKRNLAIIALMLDTGLRNSELCNALISNLSLQDCALQVLVKGGRWEWCVFTDYTQRALAEWMGVRDEVAVENRHIFVSLGGNKKGTKLGETGLQYIIRTIAHQAGLGHVCPHELRHSFATLFLWAGGSTRGAQLGGRWKSVAMVERYTGRIELETIRPHLPMNYLMNLE</sequence>
<dbReference type="EMBL" id="LAZR01033322">
    <property type="protein sequence ID" value="KKL48430.1"/>
    <property type="molecule type" value="Genomic_DNA"/>
</dbReference>
<gene>
    <name evidence="5" type="ORF">LCGC14_2325590</name>
</gene>
<evidence type="ECO:0000259" key="3">
    <source>
        <dbReference type="PROSITE" id="PS51898"/>
    </source>
</evidence>
<dbReference type="InterPro" id="IPR044068">
    <property type="entry name" value="CB"/>
</dbReference>
<comment type="caution">
    <text evidence="5">The sequence shown here is derived from an EMBL/GenBank/DDBJ whole genome shotgun (WGS) entry which is preliminary data.</text>
</comment>
<dbReference type="SUPFAM" id="SSF56349">
    <property type="entry name" value="DNA breaking-rejoining enzymes"/>
    <property type="match status" value="1"/>
</dbReference>
<feature type="domain" description="Tyr recombinase" evidence="3">
    <location>
        <begin position="90"/>
        <end position="274"/>
    </location>
</feature>
<reference evidence="5" key="1">
    <citation type="journal article" date="2015" name="Nature">
        <title>Complex archaea that bridge the gap between prokaryotes and eukaryotes.</title>
        <authorList>
            <person name="Spang A."/>
            <person name="Saw J.H."/>
            <person name="Jorgensen S.L."/>
            <person name="Zaremba-Niedzwiedzka K."/>
            <person name="Martijn J."/>
            <person name="Lind A.E."/>
            <person name="van Eijk R."/>
            <person name="Schleper C."/>
            <person name="Guy L."/>
            <person name="Ettema T.J."/>
        </authorList>
    </citation>
    <scope>NUCLEOTIDE SEQUENCE</scope>
</reference>
<dbReference type="InterPro" id="IPR010998">
    <property type="entry name" value="Integrase_recombinase_N"/>
</dbReference>
<dbReference type="AlphaFoldDB" id="A0A0F9ETY6"/>
<evidence type="ECO:0000313" key="5">
    <source>
        <dbReference type="EMBL" id="KKL48430.1"/>
    </source>
</evidence>
<dbReference type="InterPro" id="IPR050090">
    <property type="entry name" value="Tyrosine_recombinase_XerCD"/>
</dbReference>
<dbReference type="Gene3D" id="1.10.150.130">
    <property type="match status" value="1"/>
</dbReference>